<gene>
    <name evidence="1" type="ORF">SAMN05518684_11196</name>
</gene>
<dbReference type="EMBL" id="FOGT01000011">
    <property type="protein sequence ID" value="SES22549.1"/>
    <property type="molecule type" value="Genomic_DNA"/>
</dbReference>
<dbReference type="OrthoDB" id="2454002at2"/>
<name>A0A1H9VLT4_9BACI</name>
<evidence type="ECO:0000313" key="1">
    <source>
        <dbReference type="EMBL" id="SES22549.1"/>
    </source>
</evidence>
<dbReference type="STRING" id="1601833.SAMN05518684_11196"/>
<organism evidence="1 2">
    <name type="scientific">Salipaludibacillus aurantiacus</name>
    <dbReference type="NCBI Taxonomy" id="1601833"/>
    <lineage>
        <taxon>Bacteria</taxon>
        <taxon>Bacillati</taxon>
        <taxon>Bacillota</taxon>
        <taxon>Bacilli</taxon>
        <taxon>Bacillales</taxon>
        <taxon>Bacillaceae</taxon>
    </lineage>
</organism>
<sequence length="60" mass="7230">MSDDMKYTENMEKSLQQAHGVGHEVYKKSLDQKVKIEQEREKEYRKSLQTEQELSRKISR</sequence>
<dbReference type="Proteomes" id="UP000198571">
    <property type="component" value="Unassembled WGS sequence"/>
</dbReference>
<dbReference type="InterPro" id="IPR058676">
    <property type="entry name" value="YuzK"/>
</dbReference>
<keyword evidence="2" id="KW-1185">Reference proteome</keyword>
<dbReference type="Pfam" id="PF26149">
    <property type="entry name" value="YuzK"/>
    <property type="match status" value="1"/>
</dbReference>
<proteinExistence type="predicted"/>
<dbReference type="RefSeq" id="WP_093053481.1">
    <property type="nucleotide sequence ID" value="NZ_FOGT01000011.1"/>
</dbReference>
<protein>
    <submittedName>
        <fullName evidence="1">Uncharacterized protein</fullName>
    </submittedName>
</protein>
<reference evidence="2" key="1">
    <citation type="submission" date="2016-10" db="EMBL/GenBank/DDBJ databases">
        <authorList>
            <person name="Varghese N."/>
            <person name="Submissions S."/>
        </authorList>
    </citation>
    <scope>NUCLEOTIDE SEQUENCE [LARGE SCALE GENOMIC DNA]</scope>
    <source>
        <strain evidence="2">S9</strain>
    </source>
</reference>
<dbReference type="AlphaFoldDB" id="A0A1H9VLT4"/>
<accession>A0A1H9VLT4</accession>
<evidence type="ECO:0000313" key="2">
    <source>
        <dbReference type="Proteomes" id="UP000198571"/>
    </source>
</evidence>